<dbReference type="EMBL" id="ABXP02000092">
    <property type="protein sequence ID" value="KKC29360.1"/>
    <property type="molecule type" value="Genomic_DNA"/>
</dbReference>
<comment type="caution">
    <text evidence="11">The sequence shown here is derived from an EMBL/GenBank/DDBJ whole genome shotgun (WGS) entry which is preliminary data.</text>
</comment>
<keyword evidence="5 10" id="KW-0808">Transferase</keyword>
<dbReference type="PANTHER" id="PTHR11406:SF23">
    <property type="entry name" value="PHOSPHOGLYCERATE KINASE 1, CHLOROPLASTIC-RELATED"/>
    <property type="match status" value="1"/>
</dbReference>
<name>A0A0F5PL81_9THEO</name>
<evidence type="ECO:0000256" key="7">
    <source>
        <dbReference type="ARBA" id="ARBA00022777"/>
    </source>
</evidence>
<proteinExistence type="inferred from homology"/>
<dbReference type="Pfam" id="PF00162">
    <property type="entry name" value="PGK"/>
    <property type="match status" value="1"/>
</dbReference>
<sequence>MSECKGTTIVGGGDSAAAIEQLGYADKVTHISTGGGASLEFLEGKVLPGIDILNDK</sequence>
<dbReference type="PRINTS" id="PR00477">
    <property type="entry name" value="PHGLYCKINASE"/>
</dbReference>
<gene>
    <name evidence="11" type="ORF">CDSM653_01628</name>
</gene>
<reference evidence="12" key="3">
    <citation type="submission" date="2015-02" db="EMBL/GenBank/DDBJ databases">
        <title>Genome analysis of three genomes within the thermophilic hydrogenogenic bacterial species Caldanaerobacter subterraneus.</title>
        <authorList>
            <person name="Sant'Anna F.H."/>
            <person name="Lebedinsky A."/>
            <person name="Sokolova T."/>
            <person name="Robb F.T."/>
            <person name="Gonzalez J.M."/>
        </authorList>
    </citation>
    <scope>NUCLEOTIDE SEQUENCE [LARGE SCALE GENOMIC DNA]</scope>
    <source>
        <strain evidence="12">DSM 12653</strain>
    </source>
</reference>
<reference evidence="11 12" key="2">
    <citation type="journal article" date="2015" name="BMC Genomics">
        <title>Analysis of three genomes within the thermophilic bacterial species Caldanaerobacter subterraneus with a focus on carbon monoxide dehydrogenase evolution and hydrolase diversity.</title>
        <authorList>
            <person name="Sant'Anna F.H."/>
            <person name="Lebedinsky A.V."/>
            <person name="Sokolova T.G."/>
            <person name="Robb F.T."/>
            <person name="Gonzalez J.M."/>
        </authorList>
    </citation>
    <scope>NUCLEOTIDE SEQUENCE [LARGE SCALE GENOMIC DNA]</scope>
    <source>
        <strain evidence="11 12">DSM 12653</strain>
    </source>
</reference>
<comment type="catalytic activity">
    <reaction evidence="1 10">
        <text>(2R)-3-phosphoglycerate + ATP = (2R)-3-phospho-glyceroyl phosphate + ADP</text>
        <dbReference type="Rhea" id="RHEA:14801"/>
        <dbReference type="ChEBI" id="CHEBI:30616"/>
        <dbReference type="ChEBI" id="CHEBI:57604"/>
        <dbReference type="ChEBI" id="CHEBI:58272"/>
        <dbReference type="ChEBI" id="CHEBI:456216"/>
        <dbReference type="EC" id="2.7.2.3"/>
    </reaction>
</comment>
<evidence type="ECO:0000313" key="12">
    <source>
        <dbReference type="Proteomes" id="UP000010146"/>
    </source>
</evidence>
<organism evidence="11 12">
    <name type="scientific">Caldanaerobacter subterraneus subsp. pacificus DSM 12653</name>
    <dbReference type="NCBI Taxonomy" id="391606"/>
    <lineage>
        <taxon>Bacteria</taxon>
        <taxon>Bacillati</taxon>
        <taxon>Bacillota</taxon>
        <taxon>Clostridia</taxon>
        <taxon>Thermoanaerobacterales</taxon>
        <taxon>Thermoanaerobacteraceae</taxon>
        <taxon>Caldanaerobacter</taxon>
    </lineage>
</organism>
<keyword evidence="9" id="KW-0324">Glycolysis</keyword>
<dbReference type="UniPathway" id="UPA00109">
    <property type="reaction ID" value="UER00185"/>
</dbReference>
<evidence type="ECO:0000313" key="11">
    <source>
        <dbReference type="EMBL" id="KKC29360.1"/>
    </source>
</evidence>
<dbReference type="GO" id="GO:0006096">
    <property type="term" value="P:glycolytic process"/>
    <property type="evidence" value="ECO:0007669"/>
    <property type="project" value="UniProtKB-UniPathway"/>
</dbReference>
<dbReference type="InterPro" id="IPR001576">
    <property type="entry name" value="Phosphoglycerate_kinase"/>
</dbReference>
<accession>A0A0F5PL81</accession>
<evidence type="ECO:0000256" key="6">
    <source>
        <dbReference type="ARBA" id="ARBA00022741"/>
    </source>
</evidence>
<reference evidence="11 12" key="1">
    <citation type="submission" date="2008-07" db="EMBL/GenBank/DDBJ databases">
        <authorList>
            <person name="Gonzalez J."/>
            <person name="Sokolova T."/>
            <person name="Ferriera S."/>
            <person name="Johnson J."/>
            <person name="Kravitz S."/>
            <person name="Beeson K."/>
            <person name="Sutton G."/>
            <person name="Rogers Y.-H."/>
            <person name="Friedman R."/>
            <person name="Frazier M."/>
            <person name="Venter J.C."/>
        </authorList>
    </citation>
    <scope>NUCLEOTIDE SEQUENCE [LARGE SCALE GENOMIC DNA]</scope>
    <source>
        <strain evidence="11 12">DSM 12653</strain>
    </source>
</reference>
<dbReference type="GO" id="GO:0006094">
    <property type="term" value="P:gluconeogenesis"/>
    <property type="evidence" value="ECO:0007669"/>
    <property type="project" value="TreeGrafter"/>
</dbReference>
<dbReference type="PANTHER" id="PTHR11406">
    <property type="entry name" value="PHOSPHOGLYCERATE KINASE"/>
    <property type="match status" value="1"/>
</dbReference>
<dbReference type="SUPFAM" id="SSF53748">
    <property type="entry name" value="Phosphoglycerate kinase"/>
    <property type="match status" value="1"/>
</dbReference>
<keyword evidence="8" id="KW-0067">ATP-binding</keyword>
<evidence type="ECO:0000256" key="5">
    <source>
        <dbReference type="ARBA" id="ARBA00022679"/>
    </source>
</evidence>
<dbReference type="AlphaFoldDB" id="A0A0F5PL81"/>
<evidence type="ECO:0000256" key="9">
    <source>
        <dbReference type="ARBA" id="ARBA00023152"/>
    </source>
</evidence>
<dbReference type="InterPro" id="IPR015824">
    <property type="entry name" value="Phosphoglycerate_kinase_N"/>
</dbReference>
<dbReference type="GO" id="GO:0004618">
    <property type="term" value="F:phosphoglycerate kinase activity"/>
    <property type="evidence" value="ECO:0007669"/>
    <property type="project" value="UniProtKB-EC"/>
</dbReference>
<keyword evidence="6" id="KW-0547">Nucleotide-binding</keyword>
<comment type="pathway">
    <text evidence="2">Carbohydrate degradation; glycolysis; pyruvate from D-glyceraldehyde 3-phosphate: step 2/5.</text>
</comment>
<dbReference type="Proteomes" id="UP000010146">
    <property type="component" value="Unassembled WGS sequence"/>
</dbReference>
<dbReference type="GO" id="GO:0043531">
    <property type="term" value="F:ADP binding"/>
    <property type="evidence" value="ECO:0007669"/>
    <property type="project" value="TreeGrafter"/>
</dbReference>
<dbReference type="Gene3D" id="3.40.50.1260">
    <property type="entry name" value="Phosphoglycerate kinase, N-terminal domain"/>
    <property type="match status" value="1"/>
</dbReference>
<evidence type="ECO:0000256" key="1">
    <source>
        <dbReference type="ARBA" id="ARBA00000642"/>
    </source>
</evidence>
<dbReference type="GO" id="GO:0005829">
    <property type="term" value="C:cytosol"/>
    <property type="evidence" value="ECO:0007669"/>
    <property type="project" value="TreeGrafter"/>
</dbReference>
<dbReference type="InterPro" id="IPR036043">
    <property type="entry name" value="Phosphoglycerate_kinase_sf"/>
</dbReference>
<evidence type="ECO:0000256" key="3">
    <source>
        <dbReference type="ARBA" id="ARBA00013061"/>
    </source>
</evidence>
<comment type="similarity">
    <text evidence="10">Belongs to the phosphoglycerate kinase family.</text>
</comment>
<keyword evidence="7 10" id="KW-0418">Kinase</keyword>
<evidence type="ECO:0000256" key="2">
    <source>
        <dbReference type="ARBA" id="ARBA00004838"/>
    </source>
</evidence>
<evidence type="ECO:0000256" key="10">
    <source>
        <dbReference type="RuleBase" id="RU000532"/>
    </source>
</evidence>
<evidence type="ECO:0000256" key="8">
    <source>
        <dbReference type="ARBA" id="ARBA00022840"/>
    </source>
</evidence>
<protein>
    <recommendedName>
        <fullName evidence="4 10">Phosphoglycerate kinase</fullName>
        <ecNumber evidence="3 10">2.7.2.3</ecNumber>
    </recommendedName>
</protein>
<evidence type="ECO:0000256" key="4">
    <source>
        <dbReference type="ARBA" id="ARBA00016471"/>
    </source>
</evidence>
<dbReference type="EC" id="2.7.2.3" evidence="3 10"/>
<dbReference type="GO" id="GO:0005524">
    <property type="term" value="F:ATP binding"/>
    <property type="evidence" value="ECO:0007669"/>
    <property type="project" value="UniProtKB-KW"/>
</dbReference>